<keyword evidence="3" id="KW-1185">Reference proteome</keyword>
<dbReference type="GO" id="GO:0008168">
    <property type="term" value="F:methyltransferase activity"/>
    <property type="evidence" value="ECO:0007669"/>
    <property type="project" value="UniProtKB-KW"/>
</dbReference>
<dbReference type="Gene3D" id="3.40.50.150">
    <property type="entry name" value="Vaccinia Virus protein VP39"/>
    <property type="match status" value="1"/>
</dbReference>
<dbReference type="RefSeq" id="WP_209351830.1">
    <property type="nucleotide sequence ID" value="NZ_JAGIYZ010000009.1"/>
</dbReference>
<keyword evidence="2" id="KW-0489">Methyltransferase</keyword>
<sequence>MDDHQQADAAPGIAGRLAAIEERLDRLAIRLEESISYFAPRMNRVTDSQTIYLGDNTAVTFLEDGTRLMVDTRSLDIGIHLLTLGQWEPAYTALFRRLVRPGDTVLDLGANLGVYTMLAARLTGPGGRVHAFEPNPRLAHLVDLSIRINGCAGWTQVHRLAASDRRGVARLFFTDAYSGGGSLTGNAAQHDEAGSAKGAVDCELMPIDELLADPGFRVDVVKMDVEGHEGPALRGMRALLERSPGVRIMMEFGPQMMRGSGMPAPEVVALLEGLGLSAWTIGEDGGIAPVEWNVLAETTGGLQNILVARESPF</sequence>
<comment type="caution">
    <text evidence="2">The sequence shown here is derived from an EMBL/GenBank/DDBJ whole genome shotgun (WGS) entry which is preliminary data.</text>
</comment>
<evidence type="ECO:0000313" key="2">
    <source>
        <dbReference type="EMBL" id="MBP0464465.1"/>
    </source>
</evidence>
<dbReference type="SUPFAM" id="SSF53335">
    <property type="entry name" value="S-adenosyl-L-methionine-dependent methyltransferases"/>
    <property type="match status" value="1"/>
</dbReference>
<proteinExistence type="predicted"/>
<dbReference type="Proteomes" id="UP000680815">
    <property type="component" value="Unassembled WGS sequence"/>
</dbReference>
<dbReference type="Pfam" id="PF05050">
    <property type="entry name" value="Methyltransf_21"/>
    <property type="match status" value="1"/>
</dbReference>
<dbReference type="EMBL" id="JAGIYZ010000009">
    <property type="protein sequence ID" value="MBP0464465.1"/>
    <property type="molecule type" value="Genomic_DNA"/>
</dbReference>
<evidence type="ECO:0000313" key="3">
    <source>
        <dbReference type="Proteomes" id="UP000680815"/>
    </source>
</evidence>
<feature type="domain" description="Methyltransferase FkbM" evidence="1">
    <location>
        <begin position="107"/>
        <end position="256"/>
    </location>
</feature>
<reference evidence="2 3" key="1">
    <citation type="submission" date="2021-03" db="EMBL/GenBank/DDBJ databases">
        <authorList>
            <person name="So Y."/>
        </authorList>
    </citation>
    <scope>NUCLEOTIDE SEQUENCE [LARGE SCALE GENOMIC DNA]</scope>
    <source>
        <strain evidence="2 3">PWR1</strain>
    </source>
</reference>
<dbReference type="PANTHER" id="PTHR34203:SF15">
    <property type="entry name" value="SLL1173 PROTEIN"/>
    <property type="match status" value="1"/>
</dbReference>
<dbReference type="InterPro" id="IPR006342">
    <property type="entry name" value="FkbM_mtfrase"/>
</dbReference>
<gene>
    <name evidence="2" type="ORF">J5Y09_11165</name>
</gene>
<keyword evidence="2" id="KW-0808">Transferase</keyword>
<accession>A0ABS4ASW0</accession>
<protein>
    <submittedName>
        <fullName evidence="2">FkbM family methyltransferase</fullName>
    </submittedName>
</protein>
<dbReference type="GO" id="GO:0032259">
    <property type="term" value="P:methylation"/>
    <property type="evidence" value="ECO:0007669"/>
    <property type="project" value="UniProtKB-KW"/>
</dbReference>
<dbReference type="InterPro" id="IPR052514">
    <property type="entry name" value="SAM-dependent_MTase"/>
</dbReference>
<dbReference type="NCBIfam" id="TIGR01444">
    <property type="entry name" value="fkbM_fam"/>
    <property type="match status" value="1"/>
</dbReference>
<dbReference type="InterPro" id="IPR029063">
    <property type="entry name" value="SAM-dependent_MTases_sf"/>
</dbReference>
<organism evidence="2 3">
    <name type="scientific">Roseomonas nitratireducens</name>
    <dbReference type="NCBI Taxonomy" id="2820810"/>
    <lineage>
        <taxon>Bacteria</taxon>
        <taxon>Pseudomonadati</taxon>
        <taxon>Pseudomonadota</taxon>
        <taxon>Alphaproteobacteria</taxon>
        <taxon>Acetobacterales</taxon>
        <taxon>Roseomonadaceae</taxon>
        <taxon>Roseomonas</taxon>
    </lineage>
</organism>
<evidence type="ECO:0000259" key="1">
    <source>
        <dbReference type="Pfam" id="PF05050"/>
    </source>
</evidence>
<name>A0ABS4ASW0_9PROT</name>
<dbReference type="PANTHER" id="PTHR34203">
    <property type="entry name" value="METHYLTRANSFERASE, FKBM FAMILY PROTEIN"/>
    <property type="match status" value="1"/>
</dbReference>